<feature type="modified residue" description="4-aspartylphosphate" evidence="1">
    <location>
        <position position="63"/>
    </location>
</feature>
<dbReference type="EMBL" id="JBHTCM010000010">
    <property type="protein sequence ID" value="MFC7333597.1"/>
    <property type="molecule type" value="Genomic_DNA"/>
</dbReference>
<keyword evidence="1" id="KW-0597">Phosphoprotein</keyword>
<sequence>MPSGQQAVRSGARILIVEDEFLIALHIQEVMEGLGFAVVGPVARLDEALEVVAAGGIDGAVLDVNLSGTYVFPLAERLAVLGIPFILTTGYEAFTVPEELRSHPRLQKPVRETELIRLVQQTFGGDRRTAASAG</sequence>
<organism evidence="3 4">
    <name type="scientific">Rhodocista pekingensis</name>
    <dbReference type="NCBI Taxonomy" id="201185"/>
    <lineage>
        <taxon>Bacteria</taxon>
        <taxon>Pseudomonadati</taxon>
        <taxon>Pseudomonadota</taxon>
        <taxon>Alphaproteobacteria</taxon>
        <taxon>Rhodospirillales</taxon>
        <taxon>Azospirillaceae</taxon>
        <taxon>Rhodocista</taxon>
    </lineage>
</organism>
<name>A0ABW2KUM9_9PROT</name>
<evidence type="ECO:0000259" key="2">
    <source>
        <dbReference type="PROSITE" id="PS50110"/>
    </source>
</evidence>
<reference evidence="4" key="1">
    <citation type="journal article" date="2019" name="Int. J. Syst. Evol. Microbiol.">
        <title>The Global Catalogue of Microorganisms (GCM) 10K type strain sequencing project: providing services to taxonomists for standard genome sequencing and annotation.</title>
        <authorList>
            <consortium name="The Broad Institute Genomics Platform"/>
            <consortium name="The Broad Institute Genome Sequencing Center for Infectious Disease"/>
            <person name="Wu L."/>
            <person name="Ma J."/>
        </authorList>
    </citation>
    <scope>NUCLEOTIDE SEQUENCE [LARGE SCALE GENOMIC DNA]</scope>
    <source>
        <strain evidence="4">CGMCC 1.16275</strain>
    </source>
</reference>
<keyword evidence="4" id="KW-1185">Reference proteome</keyword>
<gene>
    <name evidence="3" type="ORF">ACFQPS_10525</name>
</gene>
<dbReference type="Pfam" id="PF00072">
    <property type="entry name" value="Response_reg"/>
    <property type="match status" value="1"/>
</dbReference>
<dbReference type="PROSITE" id="PS50110">
    <property type="entry name" value="RESPONSE_REGULATORY"/>
    <property type="match status" value="1"/>
</dbReference>
<dbReference type="Gene3D" id="3.40.50.2300">
    <property type="match status" value="1"/>
</dbReference>
<protein>
    <submittedName>
        <fullName evidence="3">Response regulator</fullName>
    </submittedName>
</protein>
<evidence type="ECO:0000256" key="1">
    <source>
        <dbReference type="PROSITE-ProRule" id="PRU00169"/>
    </source>
</evidence>
<evidence type="ECO:0000313" key="3">
    <source>
        <dbReference type="EMBL" id="MFC7333597.1"/>
    </source>
</evidence>
<proteinExistence type="predicted"/>
<dbReference type="SMART" id="SM00448">
    <property type="entry name" value="REC"/>
    <property type="match status" value="1"/>
</dbReference>
<dbReference type="Proteomes" id="UP001596456">
    <property type="component" value="Unassembled WGS sequence"/>
</dbReference>
<dbReference type="RefSeq" id="WP_377358774.1">
    <property type="nucleotide sequence ID" value="NZ_JBHTCM010000010.1"/>
</dbReference>
<comment type="caution">
    <text evidence="3">The sequence shown here is derived from an EMBL/GenBank/DDBJ whole genome shotgun (WGS) entry which is preliminary data.</text>
</comment>
<dbReference type="InterPro" id="IPR011006">
    <property type="entry name" value="CheY-like_superfamily"/>
</dbReference>
<dbReference type="SUPFAM" id="SSF52172">
    <property type="entry name" value="CheY-like"/>
    <property type="match status" value="1"/>
</dbReference>
<accession>A0ABW2KUM9</accession>
<feature type="domain" description="Response regulatory" evidence="2">
    <location>
        <begin position="13"/>
        <end position="123"/>
    </location>
</feature>
<evidence type="ECO:0000313" key="4">
    <source>
        <dbReference type="Proteomes" id="UP001596456"/>
    </source>
</evidence>
<dbReference type="InterPro" id="IPR001789">
    <property type="entry name" value="Sig_transdc_resp-reg_receiver"/>
</dbReference>